<evidence type="ECO:0000313" key="3">
    <source>
        <dbReference type="Proteomes" id="UP000261360"/>
    </source>
</evidence>
<accession>A0A3B4X616</accession>
<dbReference type="Proteomes" id="UP000261360">
    <property type="component" value="Unplaced"/>
</dbReference>
<feature type="compositionally biased region" description="Low complexity" evidence="1">
    <location>
        <begin position="25"/>
        <end position="41"/>
    </location>
</feature>
<feature type="region of interest" description="Disordered" evidence="1">
    <location>
        <begin position="13"/>
        <end position="41"/>
    </location>
</feature>
<evidence type="ECO:0000313" key="2">
    <source>
        <dbReference type="Ensembl" id="ENSSLDP00000011465.1"/>
    </source>
</evidence>
<organism evidence="2 3">
    <name type="scientific">Seriola lalandi dorsalis</name>
    <dbReference type="NCBI Taxonomy" id="1841481"/>
    <lineage>
        <taxon>Eukaryota</taxon>
        <taxon>Metazoa</taxon>
        <taxon>Chordata</taxon>
        <taxon>Craniata</taxon>
        <taxon>Vertebrata</taxon>
        <taxon>Euteleostomi</taxon>
        <taxon>Actinopterygii</taxon>
        <taxon>Neopterygii</taxon>
        <taxon>Teleostei</taxon>
        <taxon>Neoteleostei</taxon>
        <taxon>Acanthomorphata</taxon>
        <taxon>Carangaria</taxon>
        <taxon>Carangiformes</taxon>
        <taxon>Carangidae</taxon>
        <taxon>Seriola</taxon>
    </lineage>
</organism>
<evidence type="ECO:0000256" key="1">
    <source>
        <dbReference type="SAM" id="MobiDB-lite"/>
    </source>
</evidence>
<proteinExistence type="predicted"/>
<dbReference type="Ensembl" id="ENSSLDT00000011878.1">
    <property type="protein sequence ID" value="ENSSLDP00000011465.1"/>
    <property type="gene ID" value="ENSSLDG00000009108.1"/>
</dbReference>
<reference evidence="2" key="2">
    <citation type="submission" date="2025-09" db="UniProtKB">
        <authorList>
            <consortium name="Ensembl"/>
        </authorList>
    </citation>
    <scope>IDENTIFICATION</scope>
</reference>
<name>A0A3B4X616_SERLL</name>
<protein>
    <submittedName>
        <fullName evidence="2">Uncharacterized protein</fullName>
    </submittedName>
</protein>
<reference evidence="2" key="1">
    <citation type="submission" date="2025-08" db="UniProtKB">
        <authorList>
            <consortium name="Ensembl"/>
        </authorList>
    </citation>
    <scope>IDENTIFICATION</scope>
</reference>
<sequence>LYSWPSFTLLVKSTPRSSGSPLIMSASSKHSSPASSPMRGSSGSVMLWGAFCWNGLGPLALYRSGFSLGHKGKHVFGKDTGEWGQQA</sequence>
<dbReference type="AlphaFoldDB" id="A0A3B4X616"/>
<keyword evidence="3" id="KW-1185">Reference proteome</keyword>